<proteinExistence type="predicted"/>
<dbReference type="InterPro" id="IPR011990">
    <property type="entry name" value="TPR-like_helical_dom_sf"/>
</dbReference>
<name>A0A7J6PM56_PEROL</name>
<dbReference type="Pfam" id="PF13432">
    <property type="entry name" value="TPR_16"/>
    <property type="match status" value="1"/>
</dbReference>
<feature type="compositionally biased region" description="Basic and acidic residues" evidence="2">
    <location>
        <begin position="667"/>
        <end position="697"/>
    </location>
</feature>
<reference evidence="3 4" key="1">
    <citation type="submission" date="2020-04" db="EMBL/GenBank/DDBJ databases">
        <title>Perkinsus olseni comparative genomics.</title>
        <authorList>
            <person name="Bogema D.R."/>
        </authorList>
    </citation>
    <scope>NUCLEOTIDE SEQUENCE [LARGE SCALE GENOMIC DNA]</scope>
    <source>
        <strain evidence="3">00978-12</strain>
    </source>
</reference>
<dbReference type="Proteomes" id="UP000541610">
    <property type="component" value="Unassembled WGS sequence"/>
</dbReference>
<feature type="repeat" description="TPR" evidence="1">
    <location>
        <begin position="360"/>
        <end position="393"/>
    </location>
</feature>
<dbReference type="SUPFAM" id="SSF48452">
    <property type="entry name" value="TPR-like"/>
    <property type="match status" value="1"/>
</dbReference>
<sequence>MSVEAGSAHPSKRYPVWVASRHQLSARSSLSWAASWVRIFVGSSMRMLRFIVSEAGIEMEVFIGASIVASGGFYDLGQAMSKFRRRRWEEVIDICSGLLKENRRDESAWFLKCRALTMKNFIDDLECDEDPLGDLAAEEGAMNSAPRPGTSLQRPVSKAIGKTRPTSNNGRPITGFARPGTNSGRAPQSAAGRDQLSTALQQLNRGGSGRPMTSSVGRPTTSLGRLVRIGTASLQNDPDGEFIVPSAINFQKFVHNQALAKALMDYIVFVLRDMGKALELASEATKLCDYEDWWWKARLGKCYFHLGLFRDAEKQLLSAFKTSDDILTAMELARVYLKLDQPLVAIDTYKKSSLQYPGDPSVRLGIARVAAAIGDESASIDVYKEVLQLDPVNCEGIASLAAHHFYNDQPEVALRYYRRLLQLGVVASPELWNNLGLSCFYGQHYDLCLTCMERALMFADDKTLADVWYNIGHIGIGVGDLAFAYQAFKVSVSYDNTHAESLNNIGVLELRKGNTELAKSLFQSSISADGSLYEPSYNASLISHDEGNVQECLDNLKASLDKFPEHTDSNELMKTLKELAPLSPTAKPKESVPKQKAESAEPEKEEAKPKEEAEPEKEEAKPKKEAEPEKEEVKPKEAEPEKEEVKPKKEEAKPKKEEAEPKEEEVEPKTEAEPEKEEVKPEKEEVKPEKEEVKPEKEEAELEEVASTEEESKPESELPEPKTEVEAEKSVDEKADDEDPETGKFSAVEEATVAPTIQSAVVPIMMA</sequence>
<dbReference type="GO" id="GO:0034464">
    <property type="term" value="C:BBSome"/>
    <property type="evidence" value="ECO:0007669"/>
    <property type="project" value="InterPro"/>
</dbReference>
<evidence type="ECO:0000313" key="4">
    <source>
        <dbReference type="Proteomes" id="UP000541610"/>
    </source>
</evidence>
<gene>
    <name evidence="3" type="primary">TTC8_2</name>
    <name evidence="3" type="ORF">FOZ60_016689</name>
</gene>
<dbReference type="AlphaFoldDB" id="A0A7J6PM56"/>
<evidence type="ECO:0000256" key="2">
    <source>
        <dbReference type="SAM" id="MobiDB-lite"/>
    </source>
</evidence>
<evidence type="ECO:0000256" key="1">
    <source>
        <dbReference type="PROSITE-ProRule" id="PRU00339"/>
    </source>
</evidence>
<evidence type="ECO:0000313" key="3">
    <source>
        <dbReference type="EMBL" id="KAF4696680.1"/>
    </source>
</evidence>
<dbReference type="PANTHER" id="PTHR44177:SF1">
    <property type="entry name" value="TETRATRICOPEPTIDE REPEAT PROTEIN 8"/>
    <property type="match status" value="1"/>
</dbReference>
<dbReference type="Gene3D" id="1.25.40.10">
    <property type="entry name" value="Tetratricopeptide repeat domain"/>
    <property type="match status" value="1"/>
</dbReference>
<dbReference type="GO" id="GO:0036064">
    <property type="term" value="C:ciliary basal body"/>
    <property type="evidence" value="ECO:0007669"/>
    <property type="project" value="TreeGrafter"/>
</dbReference>
<dbReference type="GO" id="GO:0097730">
    <property type="term" value="C:non-motile cilium"/>
    <property type="evidence" value="ECO:0007669"/>
    <property type="project" value="TreeGrafter"/>
</dbReference>
<dbReference type="OrthoDB" id="421121at2759"/>
<comment type="caution">
    <text evidence="3">The sequence shown here is derived from an EMBL/GenBank/DDBJ whole genome shotgun (WGS) entry which is preliminary data.</text>
</comment>
<dbReference type="GO" id="GO:1905515">
    <property type="term" value="P:non-motile cilium assembly"/>
    <property type="evidence" value="ECO:0007669"/>
    <property type="project" value="InterPro"/>
</dbReference>
<protein>
    <submittedName>
        <fullName evidence="3">Tetratricopeptide repeat protein 8</fullName>
    </submittedName>
</protein>
<feature type="compositionally biased region" description="Basic and acidic residues" evidence="2">
    <location>
        <begin position="710"/>
        <end position="733"/>
    </location>
</feature>
<feature type="compositionally biased region" description="Basic and acidic residues" evidence="2">
    <location>
        <begin position="587"/>
        <end position="659"/>
    </location>
</feature>
<dbReference type="InterPro" id="IPR028796">
    <property type="entry name" value="BBS8"/>
</dbReference>
<dbReference type="InterPro" id="IPR019734">
    <property type="entry name" value="TPR_rpt"/>
</dbReference>
<dbReference type="EMBL" id="JABANP010000009">
    <property type="protein sequence ID" value="KAF4696680.1"/>
    <property type="molecule type" value="Genomic_DNA"/>
</dbReference>
<keyword evidence="1" id="KW-0802">TPR repeat</keyword>
<feature type="compositionally biased region" description="Acidic residues" evidence="2">
    <location>
        <begin position="698"/>
        <end position="709"/>
    </location>
</feature>
<dbReference type="CDD" id="cd21341">
    <property type="entry name" value="TTC8_N"/>
    <property type="match status" value="1"/>
</dbReference>
<feature type="region of interest" description="Disordered" evidence="2">
    <location>
        <begin position="579"/>
        <end position="767"/>
    </location>
</feature>
<dbReference type="PROSITE" id="PS50005">
    <property type="entry name" value="TPR"/>
    <property type="match status" value="1"/>
</dbReference>
<accession>A0A7J6PM56</accession>
<dbReference type="PANTHER" id="PTHR44177">
    <property type="entry name" value="TETRATRICOPEPTIDE REPEAT PROTEIN 8"/>
    <property type="match status" value="1"/>
</dbReference>
<dbReference type="SMART" id="SM00028">
    <property type="entry name" value="TPR"/>
    <property type="match status" value="6"/>
</dbReference>
<organism evidence="3 4">
    <name type="scientific">Perkinsus olseni</name>
    <name type="common">Perkinsus atlanticus</name>
    <dbReference type="NCBI Taxonomy" id="32597"/>
    <lineage>
        <taxon>Eukaryota</taxon>
        <taxon>Sar</taxon>
        <taxon>Alveolata</taxon>
        <taxon>Perkinsozoa</taxon>
        <taxon>Perkinsea</taxon>
        <taxon>Perkinsida</taxon>
        <taxon>Perkinsidae</taxon>
        <taxon>Perkinsus</taxon>
    </lineage>
</organism>
<feature type="region of interest" description="Disordered" evidence="2">
    <location>
        <begin position="140"/>
        <end position="194"/>
    </location>
</feature>